<dbReference type="Gene3D" id="3.40.50.2000">
    <property type="entry name" value="Glycogen Phosphorylase B"/>
    <property type="match status" value="2"/>
</dbReference>
<dbReference type="Pfam" id="PF02358">
    <property type="entry name" value="Trehalose_PPase"/>
    <property type="match status" value="1"/>
</dbReference>
<evidence type="ECO:0000313" key="3">
    <source>
        <dbReference type="Proteomes" id="UP001189429"/>
    </source>
</evidence>
<proteinExistence type="predicted"/>
<dbReference type="PANTHER" id="PTHR10788">
    <property type="entry name" value="TREHALOSE-6-PHOSPHATE SYNTHASE"/>
    <property type="match status" value="1"/>
</dbReference>
<dbReference type="Proteomes" id="UP001189429">
    <property type="component" value="Unassembled WGS sequence"/>
</dbReference>
<feature type="region of interest" description="Disordered" evidence="1">
    <location>
        <begin position="646"/>
        <end position="721"/>
    </location>
</feature>
<name>A0ABN9T719_9DINO</name>
<evidence type="ECO:0008006" key="4">
    <source>
        <dbReference type="Google" id="ProtNLM"/>
    </source>
</evidence>
<dbReference type="InterPro" id="IPR003337">
    <property type="entry name" value="Trehalose_PPase"/>
</dbReference>
<dbReference type="PANTHER" id="PTHR10788:SF106">
    <property type="entry name" value="BCDNA.GH08860"/>
    <property type="match status" value="1"/>
</dbReference>
<dbReference type="CDD" id="cd03788">
    <property type="entry name" value="GT20_TPS"/>
    <property type="match status" value="1"/>
</dbReference>
<accession>A0ABN9T719</accession>
<dbReference type="EMBL" id="CAUYUJ010014408">
    <property type="protein sequence ID" value="CAK0840879.1"/>
    <property type="molecule type" value="Genomic_DNA"/>
</dbReference>
<dbReference type="SUPFAM" id="SSF56784">
    <property type="entry name" value="HAD-like"/>
    <property type="match status" value="1"/>
</dbReference>
<comment type="caution">
    <text evidence="2">The sequence shown here is derived from an EMBL/GenBank/DDBJ whole genome shotgun (WGS) entry which is preliminary data.</text>
</comment>
<evidence type="ECO:0000313" key="2">
    <source>
        <dbReference type="EMBL" id="CAK0840879.1"/>
    </source>
</evidence>
<dbReference type="Pfam" id="PF00982">
    <property type="entry name" value="Glyco_transf_20"/>
    <property type="match status" value="1"/>
</dbReference>
<dbReference type="SUPFAM" id="SSF53756">
    <property type="entry name" value="UDP-Glycosyltransferase/glycogen phosphorylase"/>
    <property type="match status" value="1"/>
</dbReference>
<dbReference type="InterPro" id="IPR036412">
    <property type="entry name" value="HAD-like_sf"/>
</dbReference>
<reference evidence="2" key="1">
    <citation type="submission" date="2023-10" db="EMBL/GenBank/DDBJ databases">
        <authorList>
            <person name="Chen Y."/>
            <person name="Shah S."/>
            <person name="Dougan E. K."/>
            <person name="Thang M."/>
            <person name="Chan C."/>
        </authorList>
    </citation>
    <scope>NUCLEOTIDE SEQUENCE [LARGE SCALE GENOMIC DNA]</scope>
</reference>
<feature type="region of interest" description="Disordered" evidence="1">
    <location>
        <begin position="740"/>
        <end position="765"/>
    </location>
</feature>
<sequence length="814" mass="90692">MPPFDKGVNECSTGQWEAYKKANELFVEAILQVYEDDDYVWVHDYHLMLVPKYLRDEKPDSNVGWFLHTPFPSAEVFRTLPWRQEIVESLLHANLLGFHVYDYLRHFLSSCVQLTSLEIQSHSVDATSIGGCIVTCATVPIGISPSEFTDALDRANVKQHIDFLKEQYNGRKVILGVDRLDYTKGIPHKLMAFDCFLDLHPDWASKCVLVQLAVPSRRDVPEYQKLQRQVHELVGQICGKHSKLETGVPVIYLDKSMSFDDLVALYQVADVALITALRDGMNLVSYEFIASHKNKEPPGVLILSEFTGAAQSLGAGAIRVNPWNLQETANAIHDALEMSDEDRAALHNYAYQYLCEHTAQKWAETFLQCLQEACSDLMEVTAEVPPLLPYEELLLEWSESKRRLLIIDLLECLVPAKKRSSTQPRRPPKAFSLPAELRQCLHTIASHENTTVVITSDKSRQTLLRVAEGLPVILAPEGCCVYRLPGQTEWSKLVEDGDVDGREEWMDGVKSVFDYFRERTPGSHVEKQDYQYRWYWDNAQFDFGSAQAREVLIHLWAGPLVNSEAEVVVGDRSIAVRPHACSRAACLERLLLRELPDEVLQRISGAAAGAIVLLASLGIDFALCFAVVPHRDEDVFEAFERLLQDDLEPSPNSPGPPLTEEGPDFQEPQSSDEQLSSPPRSAVASGDHAGGETESKWVLHTPPGPAPSPNPGEPPPPYDWVPTAQRELAELEGQSQLTPHVLAEGGGSAPPAMQLPPAPSECSDDAPASVYTLSLGMKKTKAQHALPHPYHVQNLIRAMAARLAQKQEADHHGS</sequence>
<keyword evidence="3" id="KW-1185">Reference proteome</keyword>
<evidence type="ECO:0000256" key="1">
    <source>
        <dbReference type="SAM" id="MobiDB-lite"/>
    </source>
</evidence>
<feature type="compositionally biased region" description="Polar residues" evidence="1">
    <location>
        <begin position="667"/>
        <end position="679"/>
    </location>
</feature>
<protein>
    <recommendedName>
        <fullName evidence="4">Alpha,alpha-trehalose-phosphate synthase (UDP-forming)</fullName>
    </recommendedName>
</protein>
<dbReference type="InterPro" id="IPR001830">
    <property type="entry name" value="Glyco_trans_20"/>
</dbReference>
<feature type="compositionally biased region" description="Pro residues" evidence="1">
    <location>
        <begin position="702"/>
        <end position="719"/>
    </location>
</feature>
<organism evidence="2 3">
    <name type="scientific">Prorocentrum cordatum</name>
    <dbReference type="NCBI Taxonomy" id="2364126"/>
    <lineage>
        <taxon>Eukaryota</taxon>
        <taxon>Sar</taxon>
        <taxon>Alveolata</taxon>
        <taxon>Dinophyceae</taxon>
        <taxon>Prorocentrales</taxon>
        <taxon>Prorocentraceae</taxon>
        <taxon>Prorocentrum</taxon>
    </lineage>
</organism>
<gene>
    <name evidence="2" type="ORF">PCOR1329_LOCUS36219</name>
</gene>